<dbReference type="Pfam" id="PF02397">
    <property type="entry name" value="Bac_transf"/>
    <property type="match status" value="1"/>
</dbReference>
<evidence type="ECO:0000256" key="2">
    <source>
        <dbReference type="ARBA" id="ARBA00023169"/>
    </source>
</evidence>
<dbReference type="PANTHER" id="PTHR30576">
    <property type="entry name" value="COLANIC BIOSYNTHESIS UDP-GLUCOSE LIPID CARRIER TRANSFERASE"/>
    <property type="match status" value="1"/>
</dbReference>
<dbReference type="PANTHER" id="PTHR30576:SF8">
    <property type="entry name" value="UNDECAPRENYL-PHOSPHATE GALACTOSE PHOSPHOTRANSFERASE"/>
    <property type="match status" value="1"/>
</dbReference>
<name>A0A846MGC2_9SPHN</name>
<sequence>MSPMFRPAAWSAAAGLLLASPLLLLLGVLVMSSVGRPILFRQIRSGKGGREFEMLKFRSMRDLTDDSGVPLPDELRVTAVGRFLRRSRLDELPELINIARGDMDFVGPRPLLPHTIHALGEAGRMRGLVRPGLTGLAQVSGNTLLTVEEKLRYDLWYVRNRSVALDARILMHTIGVMVAGEKRIDWHADEARPPYWGG</sequence>
<comment type="similarity">
    <text evidence="1">Belongs to the bacterial sugar transferase family.</text>
</comment>
<dbReference type="AlphaFoldDB" id="A0A846MGC2"/>
<comment type="caution">
    <text evidence="4">The sequence shown here is derived from an EMBL/GenBank/DDBJ whole genome shotgun (WGS) entry which is preliminary data.</text>
</comment>
<protein>
    <submittedName>
        <fullName evidence="4">Lipopolysaccharide/colanic/teichoic acid biosynthesis glycosyltransferase</fullName>
    </submittedName>
</protein>
<proteinExistence type="inferred from homology"/>
<keyword evidence="4" id="KW-0808">Transferase</keyword>
<organism evidence="4 5">
    <name type="scientific">Sphingobium vermicomposti</name>
    <dbReference type="NCBI Taxonomy" id="529005"/>
    <lineage>
        <taxon>Bacteria</taxon>
        <taxon>Pseudomonadati</taxon>
        <taxon>Pseudomonadota</taxon>
        <taxon>Alphaproteobacteria</taxon>
        <taxon>Sphingomonadales</taxon>
        <taxon>Sphingomonadaceae</taxon>
        <taxon>Sphingobium</taxon>
    </lineage>
</organism>
<keyword evidence="2" id="KW-0270">Exopolysaccharide synthesis</keyword>
<dbReference type="GO" id="GO:0016780">
    <property type="term" value="F:phosphotransferase activity, for other substituted phosphate groups"/>
    <property type="evidence" value="ECO:0007669"/>
    <property type="project" value="TreeGrafter"/>
</dbReference>
<dbReference type="EMBL" id="JAASQR010000001">
    <property type="protein sequence ID" value="NIJ15896.1"/>
    <property type="molecule type" value="Genomic_DNA"/>
</dbReference>
<evidence type="ECO:0000256" key="1">
    <source>
        <dbReference type="ARBA" id="ARBA00006464"/>
    </source>
</evidence>
<keyword evidence="5" id="KW-1185">Reference proteome</keyword>
<accession>A0A846MGC2</accession>
<dbReference type="GO" id="GO:0000271">
    <property type="term" value="P:polysaccharide biosynthetic process"/>
    <property type="evidence" value="ECO:0007669"/>
    <property type="project" value="UniProtKB-KW"/>
</dbReference>
<evidence type="ECO:0000259" key="3">
    <source>
        <dbReference type="Pfam" id="PF02397"/>
    </source>
</evidence>
<dbReference type="Proteomes" id="UP000576821">
    <property type="component" value="Unassembled WGS sequence"/>
</dbReference>
<dbReference type="InterPro" id="IPR003362">
    <property type="entry name" value="Bact_transf"/>
</dbReference>
<gene>
    <name evidence="4" type="ORF">FHS54_000845</name>
</gene>
<feature type="domain" description="Bacterial sugar transferase" evidence="3">
    <location>
        <begin position="12"/>
        <end position="178"/>
    </location>
</feature>
<evidence type="ECO:0000313" key="4">
    <source>
        <dbReference type="EMBL" id="NIJ15896.1"/>
    </source>
</evidence>
<evidence type="ECO:0000313" key="5">
    <source>
        <dbReference type="Proteomes" id="UP000576821"/>
    </source>
</evidence>
<reference evidence="4 5" key="1">
    <citation type="submission" date="2020-03" db="EMBL/GenBank/DDBJ databases">
        <title>Genomic Encyclopedia of Type Strains, Phase IV (KMG-IV): sequencing the most valuable type-strain genomes for metagenomic binning, comparative biology and taxonomic classification.</title>
        <authorList>
            <person name="Goeker M."/>
        </authorList>
    </citation>
    <scope>NUCLEOTIDE SEQUENCE [LARGE SCALE GENOMIC DNA]</scope>
    <source>
        <strain evidence="4 5">DSM 21299</strain>
    </source>
</reference>
<dbReference type="RefSeq" id="WP_167302501.1">
    <property type="nucleotide sequence ID" value="NZ_JAASQR010000001.1"/>
</dbReference>